<feature type="compositionally biased region" description="Basic and acidic residues" evidence="1">
    <location>
        <begin position="1"/>
        <end position="11"/>
    </location>
</feature>
<evidence type="ECO:0000313" key="2">
    <source>
        <dbReference type="EMBL" id="CAA9483375.1"/>
    </source>
</evidence>
<protein>
    <submittedName>
        <fullName evidence="2">1-acyl-sn-glycerol-3-phosphate acyltransferase</fullName>
        <ecNumber evidence="2">2.3.1.51</ecNumber>
    </submittedName>
</protein>
<keyword evidence="2" id="KW-0808">Transferase</keyword>
<feature type="compositionally biased region" description="Basic residues" evidence="1">
    <location>
        <begin position="46"/>
        <end position="55"/>
    </location>
</feature>
<feature type="compositionally biased region" description="Basic residues" evidence="1">
    <location>
        <begin position="192"/>
        <end position="201"/>
    </location>
</feature>
<reference evidence="2" key="1">
    <citation type="submission" date="2020-02" db="EMBL/GenBank/DDBJ databases">
        <authorList>
            <person name="Meier V. D."/>
        </authorList>
    </citation>
    <scope>NUCLEOTIDE SEQUENCE</scope>
    <source>
        <strain evidence="2">AVDCRST_MAG13</strain>
    </source>
</reference>
<feature type="non-terminal residue" evidence="2">
    <location>
        <position position="1"/>
    </location>
</feature>
<evidence type="ECO:0000256" key="1">
    <source>
        <dbReference type="SAM" id="MobiDB-lite"/>
    </source>
</evidence>
<proteinExistence type="predicted"/>
<feature type="compositionally biased region" description="Low complexity" evidence="1">
    <location>
        <begin position="80"/>
        <end position="93"/>
    </location>
</feature>
<feature type="compositionally biased region" description="Low complexity" evidence="1">
    <location>
        <begin position="56"/>
        <end position="67"/>
    </location>
</feature>
<keyword evidence="2" id="KW-0012">Acyltransferase</keyword>
<dbReference type="GO" id="GO:0003841">
    <property type="term" value="F:1-acylglycerol-3-phosphate O-acyltransferase activity"/>
    <property type="evidence" value="ECO:0007669"/>
    <property type="project" value="UniProtKB-EC"/>
</dbReference>
<feature type="non-terminal residue" evidence="2">
    <location>
        <position position="231"/>
    </location>
</feature>
<feature type="region of interest" description="Disordered" evidence="1">
    <location>
        <begin position="1"/>
        <end position="231"/>
    </location>
</feature>
<feature type="compositionally biased region" description="Basic and acidic residues" evidence="1">
    <location>
        <begin position="165"/>
        <end position="174"/>
    </location>
</feature>
<dbReference type="EC" id="2.3.1.51" evidence="2"/>
<feature type="compositionally biased region" description="Low complexity" evidence="1">
    <location>
        <begin position="204"/>
        <end position="231"/>
    </location>
</feature>
<sequence>GPLHAPADRGRAAPGRGGRARRLRGQPLQPHGHPRAPAGAAGPAARPHRRGRRRGLLLPQAPRGLGRVAHLQHRPDAALRGRAGARLQRAPGPAHRPGLEPARLRGGHPLARRERRAPADGRRRARRRARAADRPHLHRGHPPGHAARAPLDAPARRAPAPAPPSRRDPLRHADPPAGGRAPRRGDGARAPVLRRLRRRDRAARAAGGRRAGTARGGLRQVLRSLQQLSGR</sequence>
<dbReference type="AlphaFoldDB" id="A0A6J4S5L3"/>
<organism evidence="2">
    <name type="scientific">uncultured Solirubrobacteraceae bacterium</name>
    <dbReference type="NCBI Taxonomy" id="1162706"/>
    <lineage>
        <taxon>Bacteria</taxon>
        <taxon>Bacillati</taxon>
        <taxon>Actinomycetota</taxon>
        <taxon>Thermoleophilia</taxon>
        <taxon>Solirubrobacterales</taxon>
        <taxon>Solirubrobacteraceae</taxon>
        <taxon>environmental samples</taxon>
    </lineage>
</organism>
<feature type="compositionally biased region" description="Low complexity" evidence="1">
    <location>
        <begin position="143"/>
        <end position="159"/>
    </location>
</feature>
<dbReference type="EMBL" id="CADCVO010000204">
    <property type="protein sequence ID" value="CAA9483375.1"/>
    <property type="molecule type" value="Genomic_DNA"/>
</dbReference>
<feature type="compositionally biased region" description="Low complexity" evidence="1">
    <location>
        <begin position="25"/>
        <end position="45"/>
    </location>
</feature>
<accession>A0A6J4S5L3</accession>
<name>A0A6J4S5L3_9ACTN</name>
<gene>
    <name evidence="2" type="ORF">AVDCRST_MAG13-1304</name>
</gene>